<dbReference type="AlphaFoldDB" id="A0A9J6DKZ4"/>
<gene>
    <name evidence="1" type="ORF">HPB51_025108</name>
</gene>
<accession>A0A9J6DKZ4</accession>
<organism evidence="1 2">
    <name type="scientific">Rhipicephalus microplus</name>
    <name type="common">Cattle tick</name>
    <name type="synonym">Boophilus microplus</name>
    <dbReference type="NCBI Taxonomy" id="6941"/>
    <lineage>
        <taxon>Eukaryota</taxon>
        <taxon>Metazoa</taxon>
        <taxon>Ecdysozoa</taxon>
        <taxon>Arthropoda</taxon>
        <taxon>Chelicerata</taxon>
        <taxon>Arachnida</taxon>
        <taxon>Acari</taxon>
        <taxon>Parasitiformes</taxon>
        <taxon>Ixodida</taxon>
        <taxon>Ixodoidea</taxon>
        <taxon>Ixodidae</taxon>
        <taxon>Rhipicephalinae</taxon>
        <taxon>Rhipicephalus</taxon>
        <taxon>Boophilus</taxon>
    </lineage>
</organism>
<dbReference type="EMBL" id="JABSTU010000009">
    <property type="protein sequence ID" value="KAH8022545.1"/>
    <property type="molecule type" value="Genomic_DNA"/>
</dbReference>
<protein>
    <submittedName>
        <fullName evidence="1">Uncharacterized protein</fullName>
    </submittedName>
</protein>
<dbReference type="Proteomes" id="UP000821866">
    <property type="component" value="Chromosome 7"/>
</dbReference>
<reference evidence="1" key="2">
    <citation type="submission" date="2021-09" db="EMBL/GenBank/DDBJ databases">
        <authorList>
            <person name="Jia N."/>
            <person name="Wang J."/>
            <person name="Shi W."/>
            <person name="Du L."/>
            <person name="Sun Y."/>
            <person name="Zhan W."/>
            <person name="Jiang J."/>
            <person name="Wang Q."/>
            <person name="Zhang B."/>
            <person name="Ji P."/>
            <person name="Sakyi L.B."/>
            <person name="Cui X."/>
            <person name="Yuan T."/>
            <person name="Jiang B."/>
            <person name="Yang W."/>
            <person name="Lam T.T.-Y."/>
            <person name="Chang Q."/>
            <person name="Ding S."/>
            <person name="Wang X."/>
            <person name="Zhu J."/>
            <person name="Ruan X."/>
            <person name="Zhao L."/>
            <person name="Wei J."/>
            <person name="Que T."/>
            <person name="Du C."/>
            <person name="Cheng J."/>
            <person name="Dai P."/>
            <person name="Han X."/>
            <person name="Huang E."/>
            <person name="Gao Y."/>
            <person name="Liu J."/>
            <person name="Shao H."/>
            <person name="Ye R."/>
            <person name="Li L."/>
            <person name="Wei W."/>
            <person name="Wang X."/>
            <person name="Wang C."/>
            <person name="Huo Q."/>
            <person name="Li W."/>
            <person name="Guo W."/>
            <person name="Chen H."/>
            <person name="Chen S."/>
            <person name="Zhou L."/>
            <person name="Zhou L."/>
            <person name="Ni X."/>
            <person name="Tian J."/>
            <person name="Zhou Y."/>
            <person name="Sheng Y."/>
            <person name="Liu T."/>
            <person name="Pan Y."/>
            <person name="Xia L."/>
            <person name="Li J."/>
            <person name="Zhao F."/>
            <person name="Cao W."/>
        </authorList>
    </citation>
    <scope>NUCLEOTIDE SEQUENCE</scope>
    <source>
        <strain evidence="1">Rmic-2018</strain>
        <tissue evidence="1">Larvae</tissue>
    </source>
</reference>
<sequence length="456" mass="50155">MHQMASITIPALPLTNTCSSLDPGIWALMNQRLALMNRKDLYVIVVTLLYSQPSCSKHLRRMYQTLHICDDLSLEASIKDPLDARSEVWLDLGTLWVAYGSFGDVSSLRTNGTFPVVTWVEPSDVATDAVLEYYASNAITACILLVLTGAGTCIGVAGSTTCTRTTERSRIAQGQCHSGTLHLCALAVPERVEVILLLVLFEAFPRIHQVASTTFPAQPFRRTCSAADLELWVLINQWLELMNREDFHAIRVALFVSSTCRNCVFICFHTNVSTLKWNGEETCVQLAAYHNKAKAAMDLLTINKIAAADGITDGYAQPSKGPQCLPCPRRCGQGIDQALLFTKRENLYKHVGVQVVPNTRCPTVLTYHFIGESMLRRNPEQTHHYTAAYFGVTQGDSVQDSDGFSVNPSLADGCRICDRQSLTVCTRDPLAARSEVRLYQGTPGAVCGSLRDVASV</sequence>
<name>A0A9J6DKZ4_RHIMP</name>
<keyword evidence="2" id="KW-1185">Reference proteome</keyword>
<proteinExistence type="predicted"/>
<reference evidence="1" key="1">
    <citation type="journal article" date="2020" name="Cell">
        <title>Large-Scale Comparative Analyses of Tick Genomes Elucidate Their Genetic Diversity and Vector Capacities.</title>
        <authorList>
            <consortium name="Tick Genome and Microbiome Consortium (TIGMIC)"/>
            <person name="Jia N."/>
            <person name="Wang J."/>
            <person name="Shi W."/>
            <person name="Du L."/>
            <person name="Sun Y."/>
            <person name="Zhan W."/>
            <person name="Jiang J.F."/>
            <person name="Wang Q."/>
            <person name="Zhang B."/>
            <person name="Ji P."/>
            <person name="Bell-Sakyi L."/>
            <person name="Cui X.M."/>
            <person name="Yuan T.T."/>
            <person name="Jiang B.G."/>
            <person name="Yang W.F."/>
            <person name="Lam T.T."/>
            <person name="Chang Q.C."/>
            <person name="Ding S.J."/>
            <person name="Wang X.J."/>
            <person name="Zhu J.G."/>
            <person name="Ruan X.D."/>
            <person name="Zhao L."/>
            <person name="Wei J.T."/>
            <person name="Ye R.Z."/>
            <person name="Que T.C."/>
            <person name="Du C.H."/>
            <person name="Zhou Y.H."/>
            <person name="Cheng J.X."/>
            <person name="Dai P.F."/>
            <person name="Guo W.B."/>
            <person name="Han X.H."/>
            <person name="Huang E.J."/>
            <person name="Li L.F."/>
            <person name="Wei W."/>
            <person name="Gao Y.C."/>
            <person name="Liu J.Z."/>
            <person name="Shao H.Z."/>
            <person name="Wang X."/>
            <person name="Wang C.C."/>
            <person name="Yang T.C."/>
            <person name="Huo Q.B."/>
            <person name="Li W."/>
            <person name="Chen H.Y."/>
            <person name="Chen S.E."/>
            <person name="Zhou L.G."/>
            <person name="Ni X.B."/>
            <person name="Tian J.H."/>
            <person name="Sheng Y."/>
            <person name="Liu T."/>
            <person name="Pan Y.S."/>
            <person name="Xia L.Y."/>
            <person name="Li J."/>
            <person name="Zhao F."/>
            <person name="Cao W.C."/>
        </authorList>
    </citation>
    <scope>NUCLEOTIDE SEQUENCE</scope>
    <source>
        <strain evidence="1">Rmic-2018</strain>
    </source>
</reference>
<comment type="caution">
    <text evidence="1">The sequence shown here is derived from an EMBL/GenBank/DDBJ whole genome shotgun (WGS) entry which is preliminary data.</text>
</comment>
<evidence type="ECO:0000313" key="1">
    <source>
        <dbReference type="EMBL" id="KAH8022545.1"/>
    </source>
</evidence>
<evidence type="ECO:0000313" key="2">
    <source>
        <dbReference type="Proteomes" id="UP000821866"/>
    </source>
</evidence>